<comment type="caution">
    <text evidence="2">The sequence shown here is derived from an EMBL/GenBank/DDBJ whole genome shotgun (WGS) entry which is preliminary data.</text>
</comment>
<dbReference type="EMBL" id="VAUV01000007">
    <property type="protein sequence ID" value="TLD70723.1"/>
    <property type="molecule type" value="Genomic_DNA"/>
</dbReference>
<reference evidence="2 3" key="1">
    <citation type="submission" date="2019-05" db="EMBL/GenBank/DDBJ databases">
        <title>Verrucobacter flavum gen. nov., sp. nov. a new member of the family Verrucomicrobiaceae.</title>
        <authorList>
            <person name="Szuroczki S."/>
            <person name="Abbaszade G."/>
            <person name="Szabo A."/>
            <person name="Felfoldi T."/>
            <person name="Schumann P."/>
            <person name="Boka K."/>
            <person name="Keki Z."/>
            <person name="Toumi M."/>
            <person name="Toth E."/>
        </authorList>
    </citation>
    <scope>NUCLEOTIDE SEQUENCE [LARGE SCALE GENOMIC DNA]</scope>
    <source>
        <strain evidence="2 3">MG-N-17</strain>
    </source>
</reference>
<keyword evidence="3" id="KW-1185">Reference proteome</keyword>
<protein>
    <submittedName>
        <fullName evidence="2">Uncharacterized protein</fullName>
    </submittedName>
</protein>
<evidence type="ECO:0000256" key="1">
    <source>
        <dbReference type="SAM" id="MobiDB-lite"/>
    </source>
</evidence>
<sequence length="80" mass="8994">MTGGVEERVDQATGTWLLGSMAMALSRISTPSFRTHSGSQGRDEEGMRGESNFRAGSEPHIKKFRRPFRRSNRLEVEVLL</sequence>
<dbReference type="AlphaFoldDB" id="A0A5R8KEJ7"/>
<feature type="region of interest" description="Disordered" evidence="1">
    <location>
        <begin position="30"/>
        <end position="59"/>
    </location>
</feature>
<evidence type="ECO:0000313" key="3">
    <source>
        <dbReference type="Proteomes" id="UP000306196"/>
    </source>
</evidence>
<proteinExistence type="predicted"/>
<gene>
    <name evidence="2" type="ORF">FEM03_10450</name>
</gene>
<dbReference type="Proteomes" id="UP000306196">
    <property type="component" value="Unassembled WGS sequence"/>
</dbReference>
<name>A0A5R8KEJ7_9BACT</name>
<organism evidence="2 3">
    <name type="scientific">Phragmitibacter flavus</name>
    <dbReference type="NCBI Taxonomy" id="2576071"/>
    <lineage>
        <taxon>Bacteria</taxon>
        <taxon>Pseudomonadati</taxon>
        <taxon>Verrucomicrobiota</taxon>
        <taxon>Verrucomicrobiia</taxon>
        <taxon>Verrucomicrobiales</taxon>
        <taxon>Verrucomicrobiaceae</taxon>
        <taxon>Phragmitibacter</taxon>
    </lineage>
</organism>
<feature type="compositionally biased region" description="Polar residues" evidence="1">
    <location>
        <begin position="30"/>
        <end position="40"/>
    </location>
</feature>
<evidence type="ECO:0000313" key="2">
    <source>
        <dbReference type="EMBL" id="TLD70723.1"/>
    </source>
</evidence>
<accession>A0A5R8KEJ7</accession>
<dbReference type="RefSeq" id="WP_138086194.1">
    <property type="nucleotide sequence ID" value="NZ_VAUV01000007.1"/>
</dbReference>